<sequence>MNISVSARRESPLKWKLLALFTFGEALSVGWISSFYHPRTVISAMVVTSISTGVITLYTLLQRNPKYDLSQWGAGLSSAGIIFLLYGVVNLLEIFGIIPRGFLPFSDVIYSALGATLFSFYLAYHTRLIVSGKSTKYQMNDKDYIFGAMCLYNDIINIFIFLLRLLEDRDSGR</sequence>
<protein>
    <submittedName>
        <fullName evidence="6">Uncharacterized protein</fullName>
    </submittedName>
</protein>
<evidence type="ECO:0000256" key="1">
    <source>
        <dbReference type="ARBA" id="ARBA00004141"/>
    </source>
</evidence>
<feature type="transmembrane region" description="Helical" evidence="5">
    <location>
        <begin position="42"/>
        <end position="61"/>
    </location>
</feature>
<accession>A0A7S0CPF2</accession>
<evidence type="ECO:0000256" key="3">
    <source>
        <dbReference type="ARBA" id="ARBA00022989"/>
    </source>
</evidence>
<organism evidence="6">
    <name type="scientific">Proboscia inermis</name>
    <dbReference type="NCBI Taxonomy" id="420281"/>
    <lineage>
        <taxon>Eukaryota</taxon>
        <taxon>Sar</taxon>
        <taxon>Stramenopiles</taxon>
        <taxon>Ochrophyta</taxon>
        <taxon>Bacillariophyta</taxon>
        <taxon>Coscinodiscophyceae</taxon>
        <taxon>Rhizosoleniophycidae</taxon>
        <taxon>Rhizosoleniales</taxon>
        <taxon>Rhizosoleniaceae</taxon>
        <taxon>Proboscia</taxon>
    </lineage>
</organism>
<gene>
    <name evidence="6" type="ORF">PINE0816_LOCUS24079</name>
</gene>
<dbReference type="GO" id="GO:0005783">
    <property type="term" value="C:endoplasmic reticulum"/>
    <property type="evidence" value="ECO:0007669"/>
    <property type="project" value="TreeGrafter"/>
</dbReference>
<keyword evidence="4 5" id="KW-0472">Membrane</keyword>
<feature type="transmembrane region" description="Helical" evidence="5">
    <location>
        <begin position="17"/>
        <end position="36"/>
    </location>
</feature>
<name>A0A7S0CPF2_9STRA</name>
<proteinExistence type="inferred from homology"/>
<dbReference type="GO" id="GO:0016020">
    <property type="term" value="C:membrane"/>
    <property type="evidence" value="ECO:0007669"/>
    <property type="project" value="UniProtKB-SubCell"/>
</dbReference>
<reference evidence="6" key="1">
    <citation type="submission" date="2021-01" db="EMBL/GenBank/DDBJ databases">
        <authorList>
            <person name="Corre E."/>
            <person name="Pelletier E."/>
            <person name="Niang G."/>
            <person name="Scheremetjew M."/>
            <person name="Finn R."/>
            <person name="Kale V."/>
            <person name="Holt S."/>
            <person name="Cochrane G."/>
            <person name="Meng A."/>
            <person name="Brown T."/>
            <person name="Cohen L."/>
        </authorList>
    </citation>
    <scope>NUCLEOTIDE SEQUENCE</scope>
    <source>
        <strain evidence="6">CCAP1064/1</strain>
    </source>
</reference>
<comment type="similarity">
    <text evidence="5">Belongs to the BI1 family.</text>
</comment>
<keyword evidence="2 5" id="KW-0812">Transmembrane</keyword>
<feature type="transmembrane region" description="Helical" evidence="5">
    <location>
        <begin position="73"/>
        <end position="98"/>
    </location>
</feature>
<dbReference type="PANTHER" id="PTHR23291">
    <property type="entry name" value="BAX INHIBITOR-RELATED"/>
    <property type="match status" value="1"/>
</dbReference>
<dbReference type="Pfam" id="PF01027">
    <property type="entry name" value="Bax1-I"/>
    <property type="match status" value="1"/>
</dbReference>
<evidence type="ECO:0000313" key="6">
    <source>
        <dbReference type="EMBL" id="CAD8427912.1"/>
    </source>
</evidence>
<evidence type="ECO:0000256" key="5">
    <source>
        <dbReference type="RuleBase" id="RU004379"/>
    </source>
</evidence>
<dbReference type="PANTHER" id="PTHR23291:SF127">
    <property type="entry name" value="PROTEIN LIFEGUARD 1-LIKE"/>
    <property type="match status" value="1"/>
</dbReference>
<dbReference type="InterPro" id="IPR006214">
    <property type="entry name" value="Bax_inhibitor_1-related"/>
</dbReference>
<comment type="subcellular location">
    <subcellularLocation>
        <location evidence="1">Membrane</location>
        <topology evidence="1">Multi-pass membrane protein</topology>
    </subcellularLocation>
</comment>
<keyword evidence="3 5" id="KW-1133">Transmembrane helix</keyword>
<feature type="transmembrane region" description="Helical" evidence="5">
    <location>
        <begin position="144"/>
        <end position="166"/>
    </location>
</feature>
<feature type="transmembrane region" description="Helical" evidence="5">
    <location>
        <begin position="104"/>
        <end position="124"/>
    </location>
</feature>
<evidence type="ECO:0000256" key="4">
    <source>
        <dbReference type="ARBA" id="ARBA00023136"/>
    </source>
</evidence>
<evidence type="ECO:0000256" key="2">
    <source>
        <dbReference type="ARBA" id="ARBA00022692"/>
    </source>
</evidence>
<dbReference type="AlphaFoldDB" id="A0A7S0CPF2"/>
<dbReference type="GO" id="GO:0005794">
    <property type="term" value="C:Golgi apparatus"/>
    <property type="evidence" value="ECO:0007669"/>
    <property type="project" value="TreeGrafter"/>
</dbReference>
<dbReference type="EMBL" id="HBEL01052627">
    <property type="protein sequence ID" value="CAD8427912.1"/>
    <property type="molecule type" value="Transcribed_RNA"/>
</dbReference>